<organism evidence="2 3">
    <name type="scientific">Kaistella daneshvariae</name>
    <dbReference type="NCBI Taxonomy" id="2487074"/>
    <lineage>
        <taxon>Bacteria</taxon>
        <taxon>Pseudomonadati</taxon>
        <taxon>Bacteroidota</taxon>
        <taxon>Flavobacteriia</taxon>
        <taxon>Flavobacteriales</taxon>
        <taxon>Weeksellaceae</taxon>
        <taxon>Chryseobacterium group</taxon>
        <taxon>Kaistella</taxon>
    </lineage>
</organism>
<name>A0A3N0X0K3_9FLAO</name>
<dbReference type="Gene3D" id="3.40.50.450">
    <property type="match status" value="1"/>
</dbReference>
<dbReference type="Proteomes" id="UP000270224">
    <property type="component" value="Unassembled WGS sequence"/>
</dbReference>
<dbReference type="EMBL" id="RJUG01000001">
    <property type="protein sequence ID" value="ROI10773.1"/>
    <property type="molecule type" value="Genomic_DNA"/>
</dbReference>
<dbReference type="InterPro" id="IPR019627">
    <property type="entry name" value="YAcAr"/>
</dbReference>
<dbReference type="AlphaFoldDB" id="A0A3N0X0K3"/>
<feature type="domain" description="YspA cpYpsA-related SLOG" evidence="1">
    <location>
        <begin position="5"/>
        <end position="68"/>
    </location>
</feature>
<dbReference type="RefSeq" id="WP_123264861.1">
    <property type="nucleotide sequence ID" value="NZ_RJUG01000001.1"/>
</dbReference>
<sequence length="122" mass="13905">MLKCAIVGGRDFDDYVFMKKVLDEKFDNLSFVESIVSGGAKGVDTLAERYAKEIGRPMVVFKPDYKRYGRGATLVRNTQIIEYSDVVYAFWDGRSNGTRDAINKAQKLGKILYVIKYNQDDE</sequence>
<protein>
    <submittedName>
        <fullName evidence="2">DUF2493 domain-containing protein</fullName>
    </submittedName>
</protein>
<reference evidence="3" key="1">
    <citation type="submission" date="2018-11" db="EMBL/GenBank/DDBJ databases">
        <title>Proposal to divide the Flavobacteriaceae and reorganize its genera based on Amino Acid Identity values calculated from whole genome sequences.</title>
        <authorList>
            <person name="Nicholson A.C."/>
            <person name="Gulvik C.A."/>
            <person name="Whitney A.M."/>
            <person name="Humrighouse B.W."/>
            <person name="Bell M."/>
            <person name="Holmens B."/>
            <person name="Steigerwalt A."/>
            <person name="Villarma A."/>
            <person name="Sheth M."/>
            <person name="Batra D."/>
            <person name="Pryor J."/>
            <person name="Bernardet J.-F."/>
            <person name="Hugo C."/>
            <person name="Kampfer P."/>
            <person name="Newman J."/>
            <person name="Mcquiston J.R."/>
        </authorList>
    </citation>
    <scope>NUCLEOTIDE SEQUENCE [LARGE SCALE GENOMIC DNA]</scope>
    <source>
        <strain evidence="3">H3056</strain>
    </source>
</reference>
<gene>
    <name evidence="2" type="ORF">EGI11_02460</name>
</gene>
<comment type="caution">
    <text evidence="2">The sequence shown here is derived from an EMBL/GenBank/DDBJ whole genome shotgun (WGS) entry which is preliminary data.</text>
</comment>
<evidence type="ECO:0000313" key="3">
    <source>
        <dbReference type="Proteomes" id="UP000270224"/>
    </source>
</evidence>
<dbReference type="Pfam" id="PF10686">
    <property type="entry name" value="YAcAr"/>
    <property type="match status" value="1"/>
</dbReference>
<evidence type="ECO:0000259" key="1">
    <source>
        <dbReference type="Pfam" id="PF10686"/>
    </source>
</evidence>
<dbReference type="SUPFAM" id="SSF102405">
    <property type="entry name" value="MCP/YpsA-like"/>
    <property type="match status" value="1"/>
</dbReference>
<evidence type="ECO:0000313" key="2">
    <source>
        <dbReference type="EMBL" id="ROI10773.1"/>
    </source>
</evidence>
<accession>A0A3N0X0K3</accession>
<dbReference type="OrthoDB" id="572639at2"/>
<proteinExistence type="predicted"/>